<dbReference type="GO" id="GO:0006303">
    <property type="term" value="P:double-strand break repair via nonhomologous end joining"/>
    <property type="evidence" value="ECO:0007669"/>
    <property type="project" value="TreeGrafter"/>
</dbReference>
<evidence type="ECO:0000256" key="1">
    <source>
        <dbReference type="ARBA" id="ARBA00007572"/>
    </source>
</evidence>
<dbReference type="Gene3D" id="1.10.3260.10">
    <property type="entry name" value="DNA ligase, ATP-dependent, N-terminal domain"/>
    <property type="match status" value="1"/>
</dbReference>
<dbReference type="Proteomes" id="UP000829685">
    <property type="component" value="Unassembled WGS sequence"/>
</dbReference>
<organism evidence="8 9">
    <name type="scientific">Neoarthrinium moseri</name>
    <dbReference type="NCBI Taxonomy" id="1658444"/>
    <lineage>
        <taxon>Eukaryota</taxon>
        <taxon>Fungi</taxon>
        <taxon>Dikarya</taxon>
        <taxon>Ascomycota</taxon>
        <taxon>Pezizomycotina</taxon>
        <taxon>Sordariomycetes</taxon>
        <taxon>Xylariomycetidae</taxon>
        <taxon>Amphisphaeriales</taxon>
        <taxon>Apiosporaceae</taxon>
        <taxon>Neoarthrinium</taxon>
    </lineage>
</organism>
<dbReference type="InterPro" id="IPR012340">
    <property type="entry name" value="NA-bd_OB-fold"/>
</dbReference>
<feature type="region of interest" description="Disordered" evidence="6">
    <location>
        <begin position="646"/>
        <end position="685"/>
    </location>
</feature>
<evidence type="ECO:0000256" key="6">
    <source>
        <dbReference type="SAM" id="MobiDB-lite"/>
    </source>
</evidence>
<feature type="domain" description="ATP-dependent DNA ligase family profile" evidence="7">
    <location>
        <begin position="416"/>
        <end position="503"/>
    </location>
</feature>
<dbReference type="GO" id="GO:0005524">
    <property type="term" value="F:ATP binding"/>
    <property type="evidence" value="ECO:0007669"/>
    <property type="project" value="UniProtKB-KW"/>
</dbReference>
<comment type="caution">
    <text evidence="8">The sequence shown here is derived from an EMBL/GenBank/DDBJ whole genome shotgun (WGS) entry which is preliminary data.</text>
</comment>
<dbReference type="Pfam" id="PF01068">
    <property type="entry name" value="DNA_ligase_A_M"/>
    <property type="match status" value="1"/>
</dbReference>
<evidence type="ECO:0000256" key="4">
    <source>
        <dbReference type="ARBA" id="ARBA00022840"/>
    </source>
</evidence>
<keyword evidence="5" id="KW-0539">Nucleus</keyword>
<evidence type="ECO:0000259" key="7">
    <source>
        <dbReference type="PROSITE" id="PS50160"/>
    </source>
</evidence>
<dbReference type="PANTHER" id="PTHR45997:SF2">
    <property type="entry name" value="ATP DEPENDENT DNA LIGASE DOMAIN PROTEIN (AFU_ORTHOLOGUE AFUA_5G02430)"/>
    <property type="match status" value="1"/>
</dbReference>
<keyword evidence="3" id="KW-0547">Nucleotide-binding</keyword>
<dbReference type="InterPro" id="IPR012308">
    <property type="entry name" value="DNA_ligase_ATP-dep_N"/>
</dbReference>
<sequence>MPFPFRHICDLLQRLEDEVKLAKKPTSSSQTIIQEWFREHRVRLDAPDVDVSSILSTLLPERRTDRVYGIQVLTLEGIFGSAQSLAAARLRILRQYKTPGIGHDLGDCVENILNITPNAKQAIEVTVEEIDETLHRLAAACRFSSPAVKGYDATGAPKADKNDLKQFYQRLTARDAKWFTRLVLKNYQPVALDGNVVLRAYHPSLPQLLSVQEDFSKAASLIQDLKQSSKGHVSREMLKPVLGTKVGRQPWIKGRSIKHCADMIGKRQISCEQKIDGEYCQIHVDLRKPVRNAIQIFSKSGKDSTKDREGLHSAIRDSLKLGQQDCKLNAGCILEGELVVYSTKYQKIMPFHKIRKHVSRSGSFLGTLADSQRHYHEHLMIIYYDVLMVDDQSLLEGFAEFVKRQIIPYSGRDASQRLRELFAKCITTNGEGLVLKPDDPYFNFTPKWKRYGSCCIKLKKEYIQGWGDVGDFAVVGASYNAAKAKTYNIPKLRYTEFFIGCLENRDEARACAERPRYMVTNIVELSETLMKTFRTYCNPAAVPLDQNSFIELDFQGIGNSRAPSEVFPDPPVFDMRCFSFDKEPNSNTWSMRFPTVSKIHFDRSFLDVMTFDELQQAASTEREAPELEDSQQLRLWVSKLEQVDRRGKHAAIDSQSSVSTVLTTTTHASSTSETSNGNPSDPIVPAVDAEIINGYSDGKASGVAAPEQWIATPPMLSAARKSDGHSAVTPSLKKAERRKRHSEPSAINISPKRKKRRSSQESGQTTQPLQSYSVGATSSPTENREPLGAINGNSSSQDQRLGLDISARSPVGPDVLSPTLEGYFPTVTTSFHIAGGHQSSPPTCTPIRENTHRVTQSKPNIIREPQPSTGCGHSKVETKCAFDDHSFLVSPCISQYAWIADLLQSHGVLSFAVDPSSWAHQPSSEPSSPALEAGTMTPVAGTSRSTRKSRIRKVCLVEVRRPAATKDFLQRIEAAGLKRRNGQREWIPVYDWRILEDFTSIESGVAHKGLDPWRHRYVGIA</sequence>
<dbReference type="PROSITE" id="PS50160">
    <property type="entry name" value="DNA_LIGASE_A3"/>
    <property type="match status" value="1"/>
</dbReference>
<keyword evidence="2" id="KW-0436">Ligase</keyword>
<dbReference type="AlphaFoldDB" id="A0A9Q0AP13"/>
<evidence type="ECO:0000256" key="3">
    <source>
        <dbReference type="ARBA" id="ARBA00022741"/>
    </source>
</evidence>
<dbReference type="GO" id="GO:0006297">
    <property type="term" value="P:nucleotide-excision repair, DNA gap filling"/>
    <property type="evidence" value="ECO:0007669"/>
    <property type="project" value="TreeGrafter"/>
</dbReference>
<feature type="compositionally biased region" description="Polar residues" evidence="6">
    <location>
        <begin position="760"/>
        <end position="781"/>
    </location>
</feature>
<keyword evidence="9" id="KW-1185">Reference proteome</keyword>
<dbReference type="GO" id="GO:0003910">
    <property type="term" value="F:DNA ligase (ATP) activity"/>
    <property type="evidence" value="ECO:0007669"/>
    <property type="project" value="InterPro"/>
</dbReference>
<comment type="similarity">
    <text evidence="1">Belongs to the ATP-dependent DNA ligase family.</text>
</comment>
<evidence type="ECO:0000313" key="9">
    <source>
        <dbReference type="Proteomes" id="UP000829685"/>
    </source>
</evidence>
<evidence type="ECO:0000256" key="5">
    <source>
        <dbReference type="ARBA" id="ARBA00023242"/>
    </source>
</evidence>
<protein>
    <recommendedName>
        <fullName evidence="7">ATP-dependent DNA ligase family profile domain-containing protein</fullName>
    </recommendedName>
</protein>
<dbReference type="Gene3D" id="3.30.470.30">
    <property type="entry name" value="DNA ligase/mRNA capping enzyme"/>
    <property type="match status" value="1"/>
</dbReference>
<evidence type="ECO:0000256" key="2">
    <source>
        <dbReference type="ARBA" id="ARBA00022598"/>
    </source>
</evidence>
<gene>
    <name evidence="8" type="ORF">JX265_004026</name>
</gene>
<dbReference type="GO" id="GO:0003677">
    <property type="term" value="F:DNA binding"/>
    <property type="evidence" value="ECO:0007669"/>
    <property type="project" value="InterPro"/>
</dbReference>
<accession>A0A9Q0AP13</accession>
<feature type="compositionally biased region" description="Low complexity" evidence="6">
    <location>
        <begin position="654"/>
        <end position="675"/>
    </location>
</feature>
<dbReference type="GO" id="GO:0006310">
    <property type="term" value="P:DNA recombination"/>
    <property type="evidence" value="ECO:0007669"/>
    <property type="project" value="InterPro"/>
</dbReference>
<dbReference type="SUPFAM" id="SSF56091">
    <property type="entry name" value="DNA ligase/mRNA capping enzyme, catalytic domain"/>
    <property type="match status" value="1"/>
</dbReference>
<feature type="region of interest" description="Disordered" evidence="6">
    <location>
        <begin position="919"/>
        <end position="946"/>
    </location>
</feature>
<keyword evidence="4" id="KW-0067">ATP-binding</keyword>
<dbReference type="GO" id="GO:0032807">
    <property type="term" value="C:DNA ligase IV complex"/>
    <property type="evidence" value="ECO:0007669"/>
    <property type="project" value="TreeGrafter"/>
</dbReference>
<dbReference type="InterPro" id="IPR029710">
    <property type="entry name" value="LIG4"/>
</dbReference>
<dbReference type="PANTHER" id="PTHR45997">
    <property type="entry name" value="DNA LIGASE 4"/>
    <property type="match status" value="1"/>
</dbReference>
<dbReference type="InterPro" id="IPR012310">
    <property type="entry name" value="DNA_ligase_ATP-dep_cent"/>
</dbReference>
<proteinExistence type="inferred from homology"/>
<dbReference type="Pfam" id="PF04675">
    <property type="entry name" value="DNA_ligase_A_N"/>
    <property type="match status" value="1"/>
</dbReference>
<reference evidence="8" key="1">
    <citation type="submission" date="2021-03" db="EMBL/GenBank/DDBJ databases">
        <title>Revisited historic fungal species revealed as producer of novel bioactive compounds through whole genome sequencing and comparative genomics.</title>
        <authorList>
            <person name="Vignolle G.A."/>
            <person name="Hochenegger N."/>
            <person name="Mach R.L."/>
            <person name="Mach-Aigner A.R."/>
            <person name="Javad Rahimi M."/>
            <person name="Salim K.A."/>
            <person name="Chan C.M."/>
            <person name="Lim L.B.L."/>
            <person name="Cai F."/>
            <person name="Druzhinina I.S."/>
            <person name="U'Ren J.M."/>
            <person name="Derntl C."/>
        </authorList>
    </citation>
    <scope>NUCLEOTIDE SEQUENCE</scope>
    <source>
        <strain evidence="8">TUCIM 5799</strain>
    </source>
</reference>
<dbReference type="Gene3D" id="2.40.50.140">
    <property type="entry name" value="Nucleic acid-binding proteins"/>
    <property type="match status" value="1"/>
</dbReference>
<evidence type="ECO:0000313" key="8">
    <source>
        <dbReference type="EMBL" id="KAI1876500.1"/>
    </source>
</evidence>
<name>A0A9Q0AP13_9PEZI</name>
<dbReference type="InterPro" id="IPR036599">
    <property type="entry name" value="DNA_ligase_N_sf"/>
</dbReference>
<dbReference type="EMBL" id="JAFIMR010000007">
    <property type="protein sequence ID" value="KAI1876500.1"/>
    <property type="molecule type" value="Genomic_DNA"/>
</dbReference>
<feature type="region of interest" description="Disordered" evidence="6">
    <location>
        <begin position="717"/>
        <end position="798"/>
    </location>
</feature>